<evidence type="ECO:0000313" key="3">
    <source>
        <dbReference type="Proteomes" id="UP000654075"/>
    </source>
</evidence>
<organism evidence="2 3">
    <name type="scientific">Polarella glacialis</name>
    <name type="common">Dinoflagellate</name>
    <dbReference type="NCBI Taxonomy" id="89957"/>
    <lineage>
        <taxon>Eukaryota</taxon>
        <taxon>Sar</taxon>
        <taxon>Alveolata</taxon>
        <taxon>Dinophyceae</taxon>
        <taxon>Suessiales</taxon>
        <taxon>Suessiaceae</taxon>
        <taxon>Polarella</taxon>
    </lineage>
</organism>
<dbReference type="EMBL" id="CAJNNV010029577">
    <property type="protein sequence ID" value="CAE8629037.1"/>
    <property type="molecule type" value="Genomic_DNA"/>
</dbReference>
<protein>
    <submittedName>
        <fullName evidence="2">Uncharacterized protein</fullName>
    </submittedName>
</protein>
<dbReference type="InterPro" id="IPR011989">
    <property type="entry name" value="ARM-like"/>
</dbReference>
<evidence type="ECO:0000256" key="1">
    <source>
        <dbReference type="SAM" id="MobiDB-lite"/>
    </source>
</evidence>
<evidence type="ECO:0000313" key="2">
    <source>
        <dbReference type="EMBL" id="CAE8629037.1"/>
    </source>
</evidence>
<dbReference type="AlphaFoldDB" id="A0A813GPI5"/>
<dbReference type="Proteomes" id="UP000654075">
    <property type="component" value="Unassembled WGS sequence"/>
</dbReference>
<name>A0A813GPI5_POLGL</name>
<dbReference type="Gene3D" id="1.25.10.10">
    <property type="entry name" value="Leucine-rich Repeat Variant"/>
    <property type="match status" value="1"/>
</dbReference>
<reference evidence="2" key="1">
    <citation type="submission" date="2021-02" db="EMBL/GenBank/DDBJ databases">
        <authorList>
            <person name="Dougan E. K."/>
            <person name="Rhodes N."/>
            <person name="Thang M."/>
            <person name="Chan C."/>
        </authorList>
    </citation>
    <scope>NUCLEOTIDE SEQUENCE</scope>
</reference>
<accession>A0A813GPI5</accession>
<comment type="caution">
    <text evidence="2">The sequence shown here is derived from an EMBL/GenBank/DDBJ whole genome shotgun (WGS) entry which is preliminary data.</text>
</comment>
<gene>
    <name evidence="2" type="ORF">PGLA1383_LOCUS45612</name>
</gene>
<proteinExistence type="predicted"/>
<sequence length="326" mass="34564">MAPKSAAAKPRAAAGATTSAGPSKAGPDEKWLNGQLKQLEAQRAASSSDGNWVLEPHQWHEARLNEVLARLLKGSLVSLPAEFREGVEFYVSQLADGPSALAPDAFYDDRELYALLPQDTAGVGGENEVAYQRPADDEEALKAIEKIRAWSETSPHGISNLAKLLKAHQGSALAQEAGLVRISGLLGEQRGKALEVATQGLAPRALMALIEASVLRFPRDPLLQRVGCNAIRAVALSEGGLGICLEAGGAKKVVAVMRAFTTNAEVCRTAAATLAAMANKGKDSSVEMSRIREAGAEAILMDVLPYHSNDLQLDKIARTTIPFLRG</sequence>
<feature type="region of interest" description="Disordered" evidence="1">
    <location>
        <begin position="1"/>
        <end position="30"/>
    </location>
</feature>
<keyword evidence="3" id="KW-1185">Reference proteome</keyword>
<dbReference type="OrthoDB" id="470822at2759"/>
<feature type="compositionally biased region" description="Low complexity" evidence="1">
    <location>
        <begin position="1"/>
        <end position="25"/>
    </location>
</feature>